<gene>
    <name evidence="1" type="ORF">JCM19237_306</name>
</gene>
<protein>
    <submittedName>
        <fullName evidence="1">Phage protein</fullName>
    </submittedName>
</protein>
<evidence type="ECO:0000313" key="1">
    <source>
        <dbReference type="EMBL" id="GAL07926.1"/>
    </source>
</evidence>
<reference evidence="1 2" key="1">
    <citation type="journal article" date="2014" name="Genome Announc.">
        <title>Draft Genome Sequences of Two Vibrionaceae Species, Vibrio ponticus C121 and Photobacterium aphoticum C119, Isolated as Coral Reef Microbiota.</title>
        <authorList>
            <person name="Al-saari N."/>
            <person name="Meirelles P.M."/>
            <person name="Mino S."/>
            <person name="Suda W."/>
            <person name="Oshima K."/>
            <person name="Hattori M."/>
            <person name="Ohkuma M."/>
            <person name="Thompson F.L."/>
            <person name="Gomez-Gil B."/>
            <person name="Sawabe T."/>
            <person name="Sawabe T."/>
        </authorList>
    </citation>
    <scope>NUCLEOTIDE SEQUENCE [LARGE SCALE GENOMIC DNA]</scope>
    <source>
        <strain evidence="1 2">JCM 19237</strain>
    </source>
</reference>
<dbReference type="STRING" id="754436.JCM19237_306"/>
<name>A0A090QYI0_9GAMM</name>
<evidence type="ECO:0000313" key="2">
    <source>
        <dbReference type="Proteomes" id="UP000029227"/>
    </source>
</evidence>
<dbReference type="EMBL" id="BBMN01000020">
    <property type="protein sequence ID" value="GAL07926.1"/>
    <property type="molecule type" value="Genomic_DNA"/>
</dbReference>
<dbReference type="AlphaFoldDB" id="A0A090QYI0"/>
<dbReference type="Proteomes" id="UP000029227">
    <property type="component" value="Unassembled WGS sequence"/>
</dbReference>
<sequence length="134" mass="14933">MLYLPVVETVPAQATSYYEDSPFSELDATQETLTYALPEPVVVVDCPDENESFMMMSDGDGQLGEGELPLTLRIGREVVPEGAILEWVEEVTETENRRVWWYVQRAIGYGTANVGSLYICIPARNIEGLPNDSI</sequence>
<comment type="caution">
    <text evidence="1">The sequence shown here is derived from an EMBL/GenBank/DDBJ whole genome shotgun (WGS) entry which is preliminary data.</text>
</comment>
<proteinExistence type="predicted"/>
<organism evidence="1 2">
    <name type="scientific">Photobacterium aphoticum</name>
    <dbReference type="NCBI Taxonomy" id="754436"/>
    <lineage>
        <taxon>Bacteria</taxon>
        <taxon>Pseudomonadati</taxon>
        <taxon>Pseudomonadota</taxon>
        <taxon>Gammaproteobacteria</taxon>
        <taxon>Vibrionales</taxon>
        <taxon>Vibrionaceae</taxon>
        <taxon>Photobacterium</taxon>
    </lineage>
</organism>
<accession>A0A090QYI0</accession>